<dbReference type="GO" id="GO:0005634">
    <property type="term" value="C:nucleus"/>
    <property type="evidence" value="ECO:0007669"/>
    <property type="project" value="TreeGrafter"/>
</dbReference>
<dbReference type="GO" id="GO:0016887">
    <property type="term" value="F:ATP hydrolysis activity"/>
    <property type="evidence" value="ECO:0007669"/>
    <property type="project" value="InterPro"/>
</dbReference>
<gene>
    <name evidence="6" type="ORF">BB561_004981</name>
</gene>
<keyword evidence="3" id="KW-0547">Nucleotide-binding</keyword>
<dbReference type="InterPro" id="IPR050238">
    <property type="entry name" value="DNA_Rep/Repair_Clamp_Loader"/>
</dbReference>
<reference evidence="6 7" key="1">
    <citation type="journal article" date="2018" name="MBio">
        <title>Comparative Genomics Reveals the Core Gene Toolbox for the Fungus-Insect Symbiosis.</title>
        <authorList>
            <person name="Wang Y."/>
            <person name="Stata M."/>
            <person name="Wang W."/>
            <person name="Stajich J.E."/>
            <person name="White M.M."/>
            <person name="Moncalvo J.M."/>
        </authorList>
    </citation>
    <scope>NUCLEOTIDE SEQUENCE [LARGE SCALE GENOMIC DNA]</scope>
    <source>
        <strain evidence="6 7">SWE-8-4</strain>
    </source>
</reference>
<dbReference type="STRING" id="133385.A0A2T9YD18"/>
<evidence type="ECO:0000256" key="1">
    <source>
        <dbReference type="ARBA" id="ARBA00005378"/>
    </source>
</evidence>
<comment type="similarity">
    <text evidence="1">Belongs to the activator 1 small subunits family.</text>
</comment>
<dbReference type="InterPro" id="IPR003593">
    <property type="entry name" value="AAA+_ATPase"/>
</dbReference>
<dbReference type="OrthoDB" id="4199794at2759"/>
<dbReference type="GO" id="GO:0005663">
    <property type="term" value="C:DNA replication factor C complex"/>
    <property type="evidence" value="ECO:0007669"/>
    <property type="project" value="TreeGrafter"/>
</dbReference>
<dbReference type="InterPro" id="IPR013748">
    <property type="entry name" value="Rep_factorC_C"/>
</dbReference>
<dbReference type="InterPro" id="IPR047854">
    <property type="entry name" value="RFC_lid"/>
</dbReference>
<dbReference type="PANTHER" id="PTHR11669">
    <property type="entry name" value="REPLICATION FACTOR C / DNA POLYMERASE III GAMMA-TAU SUBUNIT"/>
    <property type="match status" value="1"/>
</dbReference>
<dbReference type="CDD" id="cd18140">
    <property type="entry name" value="HLD_clamp_RFC"/>
    <property type="match status" value="1"/>
</dbReference>
<dbReference type="AlphaFoldDB" id="A0A2T9YD18"/>
<dbReference type="SUPFAM" id="SSF48019">
    <property type="entry name" value="post-AAA+ oligomerization domain-like"/>
    <property type="match status" value="1"/>
</dbReference>
<dbReference type="Gene3D" id="1.20.272.10">
    <property type="match status" value="1"/>
</dbReference>
<dbReference type="InterPro" id="IPR008921">
    <property type="entry name" value="DNA_pol3_clamp-load_cplx_C"/>
</dbReference>
<evidence type="ECO:0000256" key="2">
    <source>
        <dbReference type="ARBA" id="ARBA00022705"/>
    </source>
</evidence>
<evidence type="ECO:0000256" key="3">
    <source>
        <dbReference type="ARBA" id="ARBA00022741"/>
    </source>
</evidence>
<accession>A0A2T9YD18</accession>
<dbReference type="GO" id="GO:0003689">
    <property type="term" value="F:DNA clamp loader activity"/>
    <property type="evidence" value="ECO:0007669"/>
    <property type="project" value="TreeGrafter"/>
</dbReference>
<dbReference type="GO" id="GO:0005524">
    <property type="term" value="F:ATP binding"/>
    <property type="evidence" value="ECO:0007669"/>
    <property type="project" value="UniProtKB-KW"/>
</dbReference>
<protein>
    <recommendedName>
        <fullName evidence="5">AAA+ ATPase domain-containing protein</fullName>
    </recommendedName>
</protein>
<dbReference type="Pfam" id="PF00004">
    <property type="entry name" value="AAA"/>
    <property type="match status" value="1"/>
</dbReference>
<dbReference type="Gene3D" id="3.40.50.300">
    <property type="entry name" value="P-loop containing nucleotide triphosphate hydrolases"/>
    <property type="match status" value="1"/>
</dbReference>
<dbReference type="FunFam" id="3.40.50.300:FF:000129">
    <property type="entry name" value="Replication factor C subunit 5"/>
    <property type="match status" value="1"/>
</dbReference>
<keyword evidence="7" id="KW-1185">Reference proteome</keyword>
<dbReference type="InterPro" id="IPR027417">
    <property type="entry name" value="P-loop_NTPase"/>
</dbReference>
<keyword evidence="4" id="KW-0067">ATP-binding</keyword>
<dbReference type="GO" id="GO:0031391">
    <property type="term" value="C:Elg1 RFC-like complex"/>
    <property type="evidence" value="ECO:0007669"/>
    <property type="project" value="UniProtKB-ARBA"/>
</dbReference>
<comment type="caution">
    <text evidence="6">The sequence shown here is derived from an EMBL/GenBank/DDBJ whole genome shotgun (WGS) entry which is preliminary data.</text>
</comment>
<dbReference type="EMBL" id="MBFR01000269">
    <property type="protein sequence ID" value="PVU90209.1"/>
    <property type="molecule type" value="Genomic_DNA"/>
</dbReference>
<dbReference type="GO" id="GO:0003677">
    <property type="term" value="F:DNA binding"/>
    <property type="evidence" value="ECO:0007669"/>
    <property type="project" value="InterPro"/>
</dbReference>
<dbReference type="SUPFAM" id="SSF52540">
    <property type="entry name" value="P-loop containing nucleoside triphosphate hydrolases"/>
    <property type="match status" value="1"/>
</dbReference>
<dbReference type="Pfam" id="PF08542">
    <property type="entry name" value="Rep_fac_C"/>
    <property type="match status" value="1"/>
</dbReference>
<feature type="domain" description="AAA+ ATPase" evidence="5">
    <location>
        <begin position="42"/>
        <end position="176"/>
    </location>
</feature>
<keyword evidence="2" id="KW-0235">DNA replication</keyword>
<dbReference type="CDD" id="cd00009">
    <property type="entry name" value="AAA"/>
    <property type="match status" value="1"/>
</dbReference>
<dbReference type="Proteomes" id="UP000245383">
    <property type="component" value="Unassembled WGS sequence"/>
</dbReference>
<dbReference type="GO" id="GO:0006271">
    <property type="term" value="P:DNA strand elongation involved in DNA replication"/>
    <property type="evidence" value="ECO:0007669"/>
    <property type="project" value="UniProtKB-ARBA"/>
</dbReference>
<dbReference type="NCBIfam" id="NF001679">
    <property type="entry name" value="PRK00440.1"/>
    <property type="match status" value="1"/>
</dbReference>
<evidence type="ECO:0000259" key="5">
    <source>
        <dbReference type="SMART" id="SM00382"/>
    </source>
</evidence>
<organism evidence="6 7">
    <name type="scientific">Smittium simulii</name>
    <dbReference type="NCBI Taxonomy" id="133385"/>
    <lineage>
        <taxon>Eukaryota</taxon>
        <taxon>Fungi</taxon>
        <taxon>Fungi incertae sedis</taxon>
        <taxon>Zoopagomycota</taxon>
        <taxon>Kickxellomycotina</taxon>
        <taxon>Harpellomycetes</taxon>
        <taxon>Harpellales</taxon>
        <taxon>Legeriomycetaceae</taxon>
        <taxon>Smittium</taxon>
    </lineage>
</organism>
<name>A0A2T9YD18_9FUNG</name>
<dbReference type="Gene3D" id="1.10.8.60">
    <property type="match status" value="1"/>
</dbReference>
<evidence type="ECO:0000313" key="7">
    <source>
        <dbReference type="Proteomes" id="UP000245383"/>
    </source>
</evidence>
<evidence type="ECO:0000313" key="6">
    <source>
        <dbReference type="EMBL" id="PVU90209.1"/>
    </source>
</evidence>
<dbReference type="SMART" id="SM00382">
    <property type="entry name" value="AAA"/>
    <property type="match status" value="1"/>
</dbReference>
<dbReference type="Pfam" id="PF21960">
    <property type="entry name" value="RCF1-5-like_lid"/>
    <property type="match status" value="1"/>
</dbReference>
<dbReference type="InterPro" id="IPR003959">
    <property type="entry name" value="ATPase_AAA_core"/>
</dbReference>
<proteinExistence type="inferred from homology"/>
<dbReference type="GO" id="GO:0006281">
    <property type="term" value="P:DNA repair"/>
    <property type="evidence" value="ECO:0007669"/>
    <property type="project" value="TreeGrafter"/>
</dbReference>
<sequence length="336" mass="37519">MTATKTDDQLPWIEKYRPKNISDIVSQDRVVNVLQSSIEKKGLPHLLFYGPPGTGKTSTILAFSHQLFGSELVSSRVLELNASDERGIQVVRNKVKNFAQALVSNSKLNASCPPYKIIILDEADSMTVDAQAALRRIMEDYSKNTRFCLICNYVSRIIEPLASRCAKFRFESLDPKQINSLLKNIADKESVNIEPKEIDSLIAASNGDLRKATMFLQSAHNFYKNDKIDSLAIDYICGITPENEIQSLLDASVSKSIDRIRNQVFQSIKNGNSAKQILYQVHKKVIENNINSNFILSSEQKSNISIAIASIEHALNTGADEELQLLSLFTSISNTF</sequence>
<dbReference type="PANTHER" id="PTHR11669:SF20">
    <property type="entry name" value="REPLICATION FACTOR C SUBUNIT 4"/>
    <property type="match status" value="1"/>
</dbReference>
<evidence type="ECO:0000256" key="4">
    <source>
        <dbReference type="ARBA" id="ARBA00022840"/>
    </source>
</evidence>